<keyword evidence="1" id="KW-0472">Membrane</keyword>
<feature type="transmembrane region" description="Helical" evidence="1">
    <location>
        <begin position="6"/>
        <end position="24"/>
    </location>
</feature>
<protein>
    <recommendedName>
        <fullName evidence="4">Outer membrane protein assembly factor BamE</fullName>
    </recommendedName>
</protein>
<feature type="transmembrane region" description="Helical" evidence="1">
    <location>
        <begin position="68"/>
        <end position="89"/>
    </location>
</feature>
<proteinExistence type="predicted"/>
<name>A0A109MYK6_9BACI</name>
<comment type="caution">
    <text evidence="2">The sequence shown here is derived from an EMBL/GenBank/DDBJ whole genome shotgun (WGS) entry which is preliminary data.</text>
</comment>
<evidence type="ECO:0000256" key="1">
    <source>
        <dbReference type="SAM" id="Phobius"/>
    </source>
</evidence>
<organism evidence="2 3">
    <name type="scientific">Peribacillus simplex</name>
    <dbReference type="NCBI Taxonomy" id="1478"/>
    <lineage>
        <taxon>Bacteria</taxon>
        <taxon>Bacillati</taxon>
        <taxon>Bacillota</taxon>
        <taxon>Bacilli</taxon>
        <taxon>Bacillales</taxon>
        <taxon>Bacillaceae</taxon>
        <taxon>Peribacillus</taxon>
    </lineage>
</organism>
<keyword evidence="3" id="KW-1185">Reference proteome</keyword>
<accession>A0A109MYK6</accession>
<feature type="transmembrane region" description="Helical" evidence="1">
    <location>
        <begin position="31"/>
        <end position="53"/>
    </location>
</feature>
<keyword evidence="1" id="KW-0812">Transmembrane</keyword>
<keyword evidence="1" id="KW-1133">Transmembrane helix</keyword>
<reference evidence="2 3" key="1">
    <citation type="submission" date="2015-11" db="EMBL/GenBank/DDBJ databases">
        <title>Genome Sequence of Bacillus simplex strain VanAntwerpen2.</title>
        <authorList>
            <person name="Couger M.B."/>
        </authorList>
    </citation>
    <scope>NUCLEOTIDE SEQUENCE [LARGE SCALE GENOMIC DNA]</scope>
    <source>
        <strain evidence="2 3">VanAntwerpen02</strain>
    </source>
</reference>
<dbReference type="Proteomes" id="UP000064189">
    <property type="component" value="Unassembled WGS sequence"/>
</dbReference>
<dbReference type="AlphaFoldDB" id="A0A109MYK6"/>
<gene>
    <name evidence="2" type="ORF">AS888_06415</name>
</gene>
<dbReference type="EMBL" id="LNNH01000019">
    <property type="protein sequence ID" value="KWW20048.1"/>
    <property type="molecule type" value="Genomic_DNA"/>
</dbReference>
<evidence type="ECO:0000313" key="3">
    <source>
        <dbReference type="Proteomes" id="UP000064189"/>
    </source>
</evidence>
<evidence type="ECO:0008006" key="4">
    <source>
        <dbReference type="Google" id="ProtNLM"/>
    </source>
</evidence>
<evidence type="ECO:0000313" key="2">
    <source>
        <dbReference type="EMBL" id="KWW20048.1"/>
    </source>
</evidence>
<sequence>MVNLAFYLYVLVFMLIYFIAILYINIARVSISAASVAALLLPFAALLVVQGISSKYTDRHENKEWKTIFRIITSVGFLLLLACLVLLGVNESKSRFSTERWLKDHEERTDMVDDLLKEHRLIGKTEKEVIALLGPPTDTEYFSAEDAIVYYLGAERGFIRIDSEWLLLWYDDSDKVVKHEVWTD</sequence>